<dbReference type="FunFam" id="1.20.58.220:FF:000004">
    <property type="entry name" value="Phosphate-specific transport system accessory protein PhoU"/>
    <property type="match status" value="1"/>
</dbReference>
<dbReference type="InterPro" id="IPR026022">
    <property type="entry name" value="PhoU_dom"/>
</dbReference>
<dbReference type="Pfam" id="PF01895">
    <property type="entry name" value="PhoU"/>
    <property type="match status" value="2"/>
</dbReference>
<reference evidence="9" key="2">
    <citation type="submission" date="2023-03" db="EMBL/GenBank/DDBJ databases">
        <authorList>
            <person name="Shen W."/>
            <person name="Cai J."/>
        </authorList>
    </citation>
    <scope>NUCLEOTIDE SEQUENCE</scope>
    <source>
        <strain evidence="9">P82-2</strain>
    </source>
</reference>
<feature type="domain" description="PhoU" evidence="8">
    <location>
        <begin position="19"/>
        <end position="103"/>
    </location>
</feature>
<evidence type="ECO:0000256" key="6">
    <source>
        <dbReference type="ARBA" id="ARBA00022592"/>
    </source>
</evidence>
<dbReference type="OrthoDB" id="9814256at2"/>
<evidence type="ECO:0000256" key="7">
    <source>
        <dbReference type="PIRNR" id="PIRNR003107"/>
    </source>
</evidence>
<dbReference type="Proteomes" id="UP001180515">
    <property type="component" value="Unassembled WGS sequence"/>
</dbReference>
<dbReference type="GeneID" id="61419823"/>
<name>A0A0E2UP36_9STRE</name>
<dbReference type="Gene3D" id="1.20.58.220">
    <property type="entry name" value="Phosphate transport system protein phou homolog 2, domain 2"/>
    <property type="match status" value="1"/>
</dbReference>
<dbReference type="SUPFAM" id="SSF109755">
    <property type="entry name" value="PhoU-like"/>
    <property type="match status" value="1"/>
</dbReference>
<reference evidence="10 11" key="1">
    <citation type="submission" date="2016-06" db="EMBL/GenBank/DDBJ databases">
        <authorList>
            <person name="Haines A.N."/>
            <person name="Council K.R."/>
        </authorList>
    </citation>
    <scope>NUCLEOTIDE SEQUENCE [LARGE SCALE GENOMIC DNA]</scope>
    <source>
        <strain evidence="10 11">SP158-29</strain>
    </source>
</reference>
<evidence type="ECO:0000256" key="4">
    <source>
        <dbReference type="ARBA" id="ARBA00022448"/>
    </source>
</evidence>
<keyword evidence="4 7" id="KW-0813">Transport</keyword>
<feature type="domain" description="PhoU" evidence="8">
    <location>
        <begin position="121"/>
        <end position="204"/>
    </location>
</feature>
<dbReference type="NCBIfam" id="TIGR02135">
    <property type="entry name" value="phoU_full"/>
    <property type="match status" value="1"/>
</dbReference>
<protein>
    <recommendedName>
        <fullName evidence="7">Phosphate-specific transport system accessory protein PhoU</fullName>
    </recommendedName>
</protein>
<dbReference type="PANTHER" id="PTHR42930:SF3">
    <property type="entry name" value="PHOSPHATE-SPECIFIC TRANSPORT SYSTEM ACCESSORY PROTEIN PHOU"/>
    <property type="match status" value="1"/>
</dbReference>
<dbReference type="GO" id="GO:0030643">
    <property type="term" value="P:intracellular phosphate ion homeostasis"/>
    <property type="evidence" value="ECO:0007669"/>
    <property type="project" value="InterPro"/>
</dbReference>
<dbReference type="PANTHER" id="PTHR42930">
    <property type="entry name" value="PHOSPHATE-SPECIFIC TRANSPORT SYSTEM ACCESSORY PROTEIN PHOU"/>
    <property type="match status" value="1"/>
</dbReference>
<dbReference type="EMBL" id="NSGR01000009">
    <property type="protein sequence ID" value="PCH11347.1"/>
    <property type="molecule type" value="Genomic_DNA"/>
</dbReference>
<comment type="subunit">
    <text evidence="3 7">Homodimer.</text>
</comment>
<comment type="similarity">
    <text evidence="2 7">Belongs to the PhoU family.</text>
</comment>
<dbReference type="GO" id="GO:0045936">
    <property type="term" value="P:negative regulation of phosphate metabolic process"/>
    <property type="evidence" value="ECO:0007669"/>
    <property type="project" value="InterPro"/>
</dbReference>
<evidence type="ECO:0000313" key="9">
    <source>
        <dbReference type="EMBL" id="MDT2730830.1"/>
    </source>
</evidence>
<comment type="subcellular location">
    <subcellularLocation>
        <location evidence="1 7">Cytoplasm</location>
    </subcellularLocation>
</comment>
<dbReference type="EMBL" id="JARQAG010000001">
    <property type="protein sequence ID" value="MDT2730830.1"/>
    <property type="molecule type" value="Genomic_DNA"/>
</dbReference>
<sequence>MREQFELELQLLEQQFLGLGQAVIESASKALLALAAKDKEMAEKIIEDDKLINQAQIDVEMSCARILALQQPQVTDLRFVITIMSACSDLERMGDHMAGISKSIIRLKEVDTLDTIEEQIHDAGQKALKMLSDLLAAFPKRKIEKAIEIAKQDEAIDELYYKTSKEIMTEMKGQETSIRNGAEYLYMMGHIERFADYISNICERLVYLETGEIVELN</sequence>
<dbReference type="PIRSF" id="PIRSF003107">
    <property type="entry name" value="PhoU"/>
    <property type="match status" value="1"/>
</dbReference>
<dbReference type="InterPro" id="IPR028366">
    <property type="entry name" value="PhoU"/>
</dbReference>
<proteinExistence type="inferred from homology"/>
<evidence type="ECO:0000256" key="3">
    <source>
        <dbReference type="ARBA" id="ARBA00011738"/>
    </source>
</evidence>
<evidence type="ECO:0000256" key="2">
    <source>
        <dbReference type="ARBA" id="ARBA00008107"/>
    </source>
</evidence>
<comment type="caution">
    <text evidence="10">The sequence shown here is derived from an EMBL/GenBank/DDBJ whole genome shotgun (WGS) entry which is preliminary data.</text>
</comment>
<accession>A0A0E2UP36</accession>
<dbReference type="GO" id="GO:0006817">
    <property type="term" value="P:phosphate ion transport"/>
    <property type="evidence" value="ECO:0007669"/>
    <property type="project" value="UniProtKB-KW"/>
</dbReference>
<dbReference type="RefSeq" id="WP_003102956.1">
    <property type="nucleotide sequence ID" value="NZ_BAWT01000001.1"/>
</dbReference>
<evidence type="ECO:0000259" key="8">
    <source>
        <dbReference type="Pfam" id="PF01895"/>
    </source>
</evidence>
<evidence type="ECO:0000256" key="5">
    <source>
        <dbReference type="ARBA" id="ARBA00022490"/>
    </source>
</evidence>
<dbReference type="Proteomes" id="UP000217465">
    <property type="component" value="Unassembled WGS sequence"/>
</dbReference>
<organism evidence="10 11">
    <name type="scientific">Streptococcus parauberis</name>
    <dbReference type="NCBI Taxonomy" id="1348"/>
    <lineage>
        <taxon>Bacteria</taxon>
        <taxon>Bacillati</taxon>
        <taxon>Bacillota</taxon>
        <taxon>Bacilli</taxon>
        <taxon>Lactobacillales</taxon>
        <taxon>Streptococcaceae</taxon>
        <taxon>Streptococcus</taxon>
    </lineage>
</organism>
<dbReference type="eggNOG" id="COG0704">
    <property type="taxonomic scope" value="Bacteria"/>
</dbReference>
<evidence type="ECO:0000313" key="10">
    <source>
        <dbReference type="EMBL" id="PCH11347.1"/>
    </source>
</evidence>
<evidence type="ECO:0000313" key="11">
    <source>
        <dbReference type="Proteomes" id="UP000217465"/>
    </source>
</evidence>
<keyword evidence="6 7" id="KW-0592">Phosphate transport</keyword>
<comment type="function">
    <text evidence="7">Plays a role in the regulation of phosphate uptake.</text>
</comment>
<keyword evidence="5 7" id="KW-0963">Cytoplasm</keyword>
<dbReference type="STRING" id="936154.STP_0376"/>
<dbReference type="AlphaFoldDB" id="A0A0E2UP36"/>
<dbReference type="InterPro" id="IPR038078">
    <property type="entry name" value="PhoU-like_sf"/>
</dbReference>
<gene>
    <name evidence="9" type="primary">phoU</name>
    <name evidence="10" type="ORF">A9Y57_01650</name>
    <name evidence="9" type="ORF">P7G31_01010</name>
</gene>
<dbReference type="GO" id="GO:0005737">
    <property type="term" value="C:cytoplasm"/>
    <property type="evidence" value="ECO:0007669"/>
    <property type="project" value="UniProtKB-SubCell"/>
</dbReference>
<evidence type="ECO:0000256" key="1">
    <source>
        <dbReference type="ARBA" id="ARBA00004496"/>
    </source>
</evidence>